<dbReference type="EC" id="2.3.1.234" evidence="7"/>
<comment type="subcellular location">
    <subcellularLocation>
        <location evidence="7">Cytoplasm</location>
    </subcellularLocation>
</comment>
<comment type="cofactor">
    <cofactor evidence="7">
        <name>Fe(2+)</name>
        <dbReference type="ChEBI" id="CHEBI:29033"/>
    </cofactor>
    <text evidence="7">Binds 1 Fe(2+) ion per subunit.</text>
</comment>
<dbReference type="NCBIfam" id="TIGR00329">
    <property type="entry name" value="gcp_kae1"/>
    <property type="match status" value="1"/>
</dbReference>
<dbReference type="InterPro" id="IPR022450">
    <property type="entry name" value="TsaD"/>
</dbReference>
<evidence type="ECO:0000256" key="2">
    <source>
        <dbReference type="ARBA" id="ARBA00022694"/>
    </source>
</evidence>
<feature type="binding site" evidence="7">
    <location>
        <position position="278"/>
    </location>
    <ligand>
        <name>substrate</name>
    </ligand>
</feature>
<dbReference type="PANTHER" id="PTHR11735">
    <property type="entry name" value="TRNA N6-ADENOSINE THREONYLCARBAMOYLTRANSFERASE"/>
    <property type="match status" value="1"/>
</dbReference>
<feature type="binding site" evidence="7">
    <location>
        <position position="184"/>
    </location>
    <ligand>
        <name>substrate</name>
    </ligand>
</feature>
<dbReference type="InterPro" id="IPR000905">
    <property type="entry name" value="Gcp-like_dom"/>
</dbReference>
<dbReference type="NCBIfam" id="TIGR03723">
    <property type="entry name" value="T6A_TsaD_YgjD"/>
    <property type="match status" value="1"/>
</dbReference>
<proteinExistence type="inferred from homology"/>
<dbReference type="PRINTS" id="PR00789">
    <property type="entry name" value="OSIALOPTASE"/>
</dbReference>
<accession>A0ABT1Y2E6</accession>
<evidence type="ECO:0000256" key="4">
    <source>
        <dbReference type="ARBA" id="ARBA00023004"/>
    </source>
</evidence>
<dbReference type="CDD" id="cd24133">
    <property type="entry name" value="ASKHA_NBD_TsaD_bac"/>
    <property type="match status" value="1"/>
</dbReference>
<dbReference type="EMBL" id="JANPWE010000002">
    <property type="protein sequence ID" value="MCR6545047.1"/>
    <property type="molecule type" value="Genomic_DNA"/>
</dbReference>
<dbReference type="HAMAP" id="MF_01445">
    <property type="entry name" value="TsaD"/>
    <property type="match status" value="1"/>
</dbReference>
<feature type="binding site" evidence="7">
    <location>
        <position position="115"/>
    </location>
    <ligand>
        <name>Fe cation</name>
        <dbReference type="ChEBI" id="CHEBI:24875"/>
    </ligand>
</feature>
<name>A0ABT1Y2E6_9FIRM</name>
<evidence type="ECO:0000313" key="10">
    <source>
        <dbReference type="Proteomes" id="UP001524944"/>
    </source>
</evidence>
<feature type="binding site" evidence="7">
    <location>
        <position position="171"/>
    </location>
    <ligand>
        <name>substrate</name>
    </ligand>
</feature>
<keyword evidence="2 7" id="KW-0819">tRNA processing</keyword>
<organism evidence="9 10">
    <name type="scientific">Dehalobacterium formicoaceticum</name>
    <dbReference type="NCBI Taxonomy" id="51515"/>
    <lineage>
        <taxon>Bacteria</taxon>
        <taxon>Bacillati</taxon>
        <taxon>Bacillota</taxon>
        <taxon>Clostridia</taxon>
        <taxon>Eubacteriales</taxon>
        <taxon>Peptococcaceae</taxon>
        <taxon>Dehalobacterium</taxon>
    </lineage>
</organism>
<dbReference type="InterPro" id="IPR043129">
    <property type="entry name" value="ATPase_NBD"/>
</dbReference>
<keyword evidence="5 7" id="KW-0012">Acyltransferase</keyword>
<keyword evidence="3 7" id="KW-0479">Metal-binding</keyword>
<keyword evidence="7" id="KW-0963">Cytoplasm</keyword>
<dbReference type="RefSeq" id="WP_198306685.1">
    <property type="nucleotide sequence ID" value="NZ_CP022121.1"/>
</dbReference>
<dbReference type="GO" id="GO:0061711">
    <property type="term" value="F:tRNA N(6)-L-threonylcarbamoyladenine synthase activity"/>
    <property type="evidence" value="ECO:0007669"/>
    <property type="project" value="UniProtKB-EC"/>
</dbReference>
<gene>
    <name evidence="7 9" type="primary">tsaD</name>
    <name evidence="9" type="ORF">NVS47_05885</name>
</gene>
<comment type="caution">
    <text evidence="7">Lacks conserved residue(s) required for the propagation of feature annotation.</text>
</comment>
<protein>
    <recommendedName>
        <fullName evidence="7">tRNA N6-adenosine threonylcarbamoyltransferase</fullName>
        <ecNumber evidence="7">2.3.1.234</ecNumber>
    </recommendedName>
    <alternativeName>
        <fullName evidence="7">N6-L-threonylcarbamoyladenine synthase</fullName>
        <shortName evidence="7">t(6)A synthase</shortName>
    </alternativeName>
    <alternativeName>
        <fullName evidence="7">t(6)A37 threonylcarbamoyladenosine biosynthesis protein TsaD</fullName>
    </alternativeName>
    <alternativeName>
        <fullName evidence="7">tRNA threonylcarbamoyladenosine biosynthesis protein TsaD</fullName>
    </alternativeName>
</protein>
<evidence type="ECO:0000256" key="7">
    <source>
        <dbReference type="HAMAP-Rule" id="MF_01445"/>
    </source>
</evidence>
<keyword evidence="1 7" id="KW-0808">Transferase</keyword>
<evidence type="ECO:0000256" key="3">
    <source>
        <dbReference type="ARBA" id="ARBA00022723"/>
    </source>
</evidence>
<feature type="binding site" evidence="7">
    <location>
        <position position="119"/>
    </location>
    <ligand>
        <name>Fe cation</name>
        <dbReference type="ChEBI" id="CHEBI:24875"/>
    </ligand>
</feature>
<dbReference type="PANTHER" id="PTHR11735:SF6">
    <property type="entry name" value="TRNA N6-ADENOSINE THREONYLCARBAMOYLTRANSFERASE, MITOCHONDRIAL"/>
    <property type="match status" value="1"/>
</dbReference>
<dbReference type="Gene3D" id="3.30.420.40">
    <property type="match status" value="2"/>
</dbReference>
<keyword evidence="4 7" id="KW-0408">Iron</keyword>
<feature type="domain" description="Gcp-like" evidence="8">
    <location>
        <begin position="28"/>
        <end position="312"/>
    </location>
</feature>
<sequence length="340" mass="36473">MNMAVNILAIETSCDESSVAVIQDGRVIRSNIISSQIEIHKKYGGVVPEIASRKHLEALPFVVQEALSEAEADFKDIDGIGVAYGPGLVGALLVGLSYAKAAAYAIEKPLIGVHHLEGHIHAGFLEYPDLAFPLVALVVSGGHTSLVYLPKRGAYELLGQTRDDAAGEAFDKVARHLGLGYPGGPQIQQAALQGNREKLVFPRAWLEKDSLDFSFSGLKSSVLNYLNQCKMKDEAYDIPDIAAGLQEAIGDVLATKAVVAAKKKKVPTILLAGGVAANLRLREMLQEKAGQENINVLWPSPVLCTDNAAMIGCAAYYKYLRGEFSDLTLNAVPNLSLFTS</sequence>
<evidence type="ECO:0000256" key="1">
    <source>
        <dbReference type="ARBA" id="ARBA00022679"/>
    </source>
</evidence>
<comment type="function">
    <text evidence="7">Required for the formation of a threonylcarbamoyl group on adenosine at position 37 (t(6)A37) in tRNAs that read codons beginning with adenine. Is involved in the transfer of the threonylcarbamoyl moiety of threonylcarbamoyl-AMP (TC-AMP) to the N6 group of A37, together with TsaE and TsaB. TsaD likely plays a direct catalytic role in this reaction.</text>
</comment>
<reference evidence="9 10" key="1">
    <citation type="submission" date="2022-08" db="EMBL/GenBank/DDBJ databases">
        <title>Proteogenomics of the novel Dehalobacterium formicoaceticum strain EZ94 highlights a key role of methyltransferases during anaerobic dichloromethane degradation.</title>
        <authorList>
            <person name="Wasmund K."/>
        </authorList>
    </citation>
    <scope>NUCLEOTIDE SEQUENCE [LARGE SCALE GENOMIC DNA]</scope>
    <source>
        <strain evidence="9 10">EZ94</strain>
    </source>
</reference>
<dbReference type="InterPro" id="IPR017861">
    <property type="entry name" value="KAE1/TsaD"/>
</dbReference>
<evidence type="ECO:0000256" key="5">
    <source>
        <dbReference type="ARBA" id="ARBA00023315"/>
    </source>
</evidence>
<evidence type="ECO:0000259" key="8">
    <source>
        <dbReference type="Pfam" id="PF00814"/>
    </source>
</evidence>
<evidence type="ECO:0000313" key="9">
    <source>
        <dbReference type="EMBL" id="MCR6545047.1"/>
    </source>
</evidence>
<comment type="catalytic activity">
    <reaction evidence="6 7">
        <text>L-threonylcarbamoyladenylate + adenosine(37) in tRNA = N(6)-L-threonylcarbamoyladenosine(37) in tRNA + AMP + H(+)</text>
        <dbReference type="Rhea" id="RHEA:37059"/>
        <dbReference type="Rhea" id="RHEA-COMP:10162"/>
        <dbReference type="Rhea" id="RHEA-COMP:10163"/>
        <dbReference type="ChEBI" id="CHEBI:15378"/>
        <dbReference type="ChEBI" id="CHEBI:73682"/>
        <dbReference type="ChEBI" id="CHEBI:74411"/>
        <dbReference type="ChEBI" id="CHEBI:74418"/>
        <dbReference type="ChEBI" id="CHEBI:456215"/>
        <dbReference type="EC" id="2.3.1.234"/>
    </reaction>
</comment>
<comment type="caution">
    <text evidence="9">The sequence shown here is derived from an EMBL/GenBank/DDBJ whole genome shotgun (WGS) entry which is preliminary data.</text>
</comment>
<evidence type="ECO:0000256" key="6">
    <source>
        <dbReference type="ARBA" id="ARBA00048117"/>
    </source>
</evidence>
<feature type="binding site" evidence="7">
    <location>
        <position position="306"/>
    </location>
    <ligand>
        <name>Fe cation</name>
        <dbReference type="ChEBI" id="CHEBI:24875"/>
    </ligand>
</feature>
<comment type="similarity">
    <text evidence="7">Belongs to the KAE1 / TsaD family.</text>
</comment>
<dbReference type="SUPFAM" id="SSF53067">
    <property type="entry name" value="Actin-like ATPase domain"/>
    <property type="match status" value="2"/>
</dbReference>
<dbReference type="Pfam" id="PF00814">
    <property type="entry name" value="TsaD"/>
    <property type="match status" value="1"/>
</dbReference>
<dbReference type="Proteomes" id="UP001524944">
    <property type="component" value="Unassembled WGS sequence"/>
</dbReference>
<feature type="binding site" evidence="7">
    <location>
        <begin position="138"/>
        <end position="142"/>
    </location>
    <ligand>
        <name>substrate</name>
    </ligand>
</feature>
<keyword evidence="10" id="KW-1185">Reference proteome</keyword>